<evidence type="ECO:0008006" key="4">
    <source>
        <dbReference type="Google" id="ProtNLM"/>
    </source>
</evidence>
<dbReference type="Gene3D" id="3.30.710.10">
    <property type="entry name" value="Potassium Channel Kv1.1, Chain A"/>
    <property type="match status" value="1"/>
</dbReference>
<feature type="compositionally biased region" description="Polar residues" evidence="1">
    <location>
        <begin position="382"/>
        <end position="394"/>
    </location>
</feature>
<name>A0ABR1R0J9_9PEZI</name>
<accession>A0ABR1R0J9</accession>
<protein>
    <recommendedName>
        <fullName evidence="4">BTB domain-containing protein</fullName>
    </recommendedName>
</protein>
<gene>
    <name evidence="2" type="ORF">PG991_016273</name>
</gene>
<sequence>MSAEMNNVPTQEADAVPLPVSPAVEESDTMVILHDAADLTIVIKSAKGTHLYKVSSMNLATASDVLRAVIFGKDGQKKSVGDADVTMDIGDVDPKAMGTLLRISHFDFAKVPRELDLDDLCAVTALTAKYNCTSLIMPWASNWIQPLAHLYKDESAHAVNFKAANIAWELGDAKLLRQMVKDIIMTAKVDADGDLEHVTGAKLKDLVLPAGILDEIVAIRTQTIEKILAAIQSAFDNAGQTGGVKYCKTGNDAEKCQTMMIGSAVSSLMPIGLFPVPKAETYKENITTLVAKLEGCTMQHWEGRNYAPHASHSGCNLRFTENAQIAVKGMADPLKEEQIEHLVKQAASSGVHFQQSDDEEEAPARRTRFTDTISGTGELLASSRSASPKSTVSN</sequence>
<evidence type="ECO:0000256" key="1">
    <source>
        <dbReference type="SAM" id="MobiDB-lite"/>
    </source>
</evidence>
<proteinExistence type="predicted"/>
<organism evidence="2 3">
    <name type="scientific">Apiospora marii</name>
    <dbReference type="NCBI Taxonomy" id="335849"/>
    <lineage>
        <taxon>Eukaryota</taxon>
        <taxon>Fungi</taxon>
        <taxon>Dikarya</taxon>
        <taxon>Ascomycota</taxon>
        <taxon>Pezizomycotina</taxon>
        <taxon>Sordariomycetes</taxon>
        <taxon>Xylariomycetidae</taxon>
        <taxon>Amphisphaeriales</taxon>
        <taxon>Apiosporaceae</taxon>
        <taxon>Apiospora</taxon>
    </lineage>
</organism>
<evidence type="ECO:0000313" key="3">
    <source>
        <dbReference type="Proteomes" id="UP001396898"/>
    </source>
</evidence>
<dbReference type="Proteomes" id="UP001396898">
    <property type="component" value="Unassembled WGS sequence"/>
</dbReference>
<dbReference type="EMBL" id="JAQQWI010000025">
    <property type="protein sequence ID" value="KAK7993094.1"/>
    <property type="molecule type" value="Genomic_DNA"/>
</dbReference>
<comment type="caution">
    <text evidence="2">The sequence shown here is derived from an EMBL/GenBank/DDBJ whole genome shotgun (WGS) entry which is preliminary data.</text>
</comment>
<dbReference type="InterPro" id="IPR011333">
    <property type="entry name" value="SKP1/BTB/POZ_sf"/>
</dbReference>
<reference evidence="2 3" key="1">
    <citation type="submission" date="2023-01" db="EMBL/GenBank/DDBJ databases">
        <title>Analysis of 21 Apiospora genomes using comparative genomics revels a genus with tremendous synthesis potential of carbohydrate active enzymes and secondary metabolites.</title>
        <authorList>
            <person name="Sorensen T."/>
        </authorList>
    </citation>
    <scope>NUCLEOTIDE SEQUENCE [LARGE SCALE GENOMIC DNA]</scope>
    <source>
        <strain evidence="2 3">CBS 20057</strain>
    </source>
</reference>
<evidence type="ECO:0000313" key="2">
    <source>
        <dbReference type="EMBL" id="KAK7993094.1"/>
    </source>
</evidence>
<feature type="region of interest" description="Disordered" evidence="1">
    <location>
        <begin position="347"/>
        <end position="394"/>
    </location>
</feature>
<keyword evidence="3" id="KW-1185">Reference proteome</keyword>